<dbReference type="Pfam" id="PF01612">
    <property type="entry name" value="DNA_pol_A_exo1"/>
    <property type="match status" value="1"/>
</dbReference>
<evidence type="ECO:0000256" key="9">
    <source>
        <dbReference type="ARBA" id="ARBA00042761"/>
    </source>
</evidence>
<dbReference type="GO" id="GO:0006139">
    <property type="term" value="P:nucleobase-containing compound metabolic process"/>
    <property type="evidence" value="ECO:0007669"/>
    <property type="project" value="InterPro"/>
</dbReference>
<comment type="subcellular location">
    <subcellularLocation>
        <location evidence="1">Nucleus</location>
    </subcellularLocation>
</comment>
<dbReference type="InterPro" id="IPR051132">
    <property type="entry name" value="3-5_Exonuclease_domain"/>
</dbReference>
<evidence type="ECO:0000256" key="10">
    <source>
        <dbReference type="SAM" id="MobiDB-lite"/>
    </source>
</evidence>
<evidence type="ECO:0000256" key="8">
    <source>
        <dbReference type="ARBA" id="ARBA00040531"/>
    </source>
</evidence>
<dbReference type="GO" id="GO:0003676">
    <property type="term" value="F:nucleic acid binding"/>
    <property type="evidence" value="ECO:0007669"/>
    <property type="project" value="InterPro"/>
</dbReference>
<protein>
    <recommendedName>
        <fullName evidence="8">3'-5' exonuclease</fullName>
    </recommendedName>
    <alternativeName>
        <fullName evidence="9">Werner Syndrome-like exonuclease</fullName>
    </alternativeName>
</protein>
<dbReference type="PANTHER" id="PTHR13620:SF109">
    <property type="entry name" value="3'-5' EXONUCLEASE"/>
    <property type="match status" value="1"/>
</dbReference>
<evidence type="ECO:0000256" key="1">
    <source>
        <dbReference type="ARBA" id="ARBA00004123"/>
    </source>
</evidence>
<keyword evidence="3" id="KW-0479">Metal-binding</keyword>
<evidence type="ECO:0000313" key="13">
    <source>
        <dbReference type="Proteomes" id="UP000054107"/>
    </source>
</evidence>
<evidence type="ECO:0000256" key="5">
    <source>
        <dbReference type="ARBA" id="ARBA00022839"/>
    </source>
</evidence>
<evidence type="ECO:0000256" key="3">
    <source>
        <dbReference type="ARBA" id="ARBA00022723"/>
    </source>
</evidence>
<evidence type="ECO:0000256" key="6">
    <source>
        <dbReference type="ARBA" id="ARBA00022842"/>
    </source>
</evidence>
<dbReference type="InterPro" id="IPR002562">
    <property type="entry name" value="3'-5'_exonuclease_dom"/>
</dbReference>
<keyword evidence="6" id="KW-0460">Magnesium</keyword>
<accession>A0A0B7NPI1</accession>
<keyword evidence="2" id="KW-0540">Nuclease</keyword>
<dbReference type="PANTHER" id="PTHR13620">
    <property type="entry name" value="3-5 EXONUCLEASE"/>
    <property type="match status" value="1"/>
</dbReference>
<dbReference type="STRING" id="35722.A0A0B7NPI1"/>
<keyword evidence="7" id="KW-0539">Nucleus</keyword>
<keyword evidence="13" id="KW-1185">Reference proteome</keyword>
<dbReference type="OrthoDB" id="2278185at2759"/>
<dbReference type="InterPro" id="IPR036397">
    <property type="entry name" value="RNaseH_sf"/>
</dbReference>
<proteinExistence type="predicted"/>
<keyword evidence="4" id="KW-0378">Hydrolase</keyword>
<gene>
    <name evidence="12" type="primary">PARPA_11138.1 scaffold 42800</name>
</gene>
<feature type="region of interest" description="Disordered" evidence="10">
    <location>
        <begin position="60"/>
        <end position="95"/>
    </location>
</feature>
<sequence length="427" mass="47813">MTAAISLSSSSNGRESNLLDHLIFTIASASSTPISSNLFTTTAMDEDNINENIVVTEEDNFEDNSGFIDDQDKDEEVESEEEEYGDEDDNSDRLPKNSYLKTYFEDLQARLAKGTCPADLEIKGFNKYPNARRIVDLSSCFYLMSTRYRGSSKTYSIILNAHDHEIIKQLPLELQMEFTALLKFPKHMAKIGDKRFYCSVHIEASTSGSMATPDTELNTLVASHADLNYLELPNDVNKLTAVLSADKAMGIDVVCGFDLEWHGIIGDFVDVMQIAYDKTVYIIHIDRSWKELPPYLIGLLRSTEYKKVGRNVGGDFARIQRRYHFYCKALIELGSFLSRQKLISRGVMSLSEISLQILEVSVDKGPRQSVWTMSVLTDEMIKYAAIDAWAGLADYLAAIIIPVIVCRVKDLGCPLGTAIGIKPPRYG</sequence>
<dbReference type="EMBL" id="LN733372">
    <property type="protein sequence ID" value="CEP16859.1"/>
    <property type="molecule type" value="Genomic_DNA"/>
</dbReference>
<name>A0A0B7NPI1_9FUNG</name>
<dbReference type="AlphaFoldDB" id="A0A0B7NPI1"/>
<keyword evidence="5" id="KW-0269">Exonuclease</keyword>
<evidence type="ECO:0000256" key="7">
    <source>
        <dbReference type="ARBA" id="ARBA00023242"/>
    </source>
</evidence>
<evidence type="ECO:0000259" key="11">
    <source>
        <dbReference type="Pfam" id="PF01612"/>
    </source>
</evidence>
<evidence type="ECO:0000313" key="12">
    <source>
        <dbReference type="EMBL" id="CEP16859.1"/>
    </source>
</evidence>
<organism evidence="12 13">
    <name type="scientific">Parasitella parasitica</name>
    <dbReference type="NCBI Taxonomy" id="35722"/>
    <lineage>
        <taxon>Eukaryota</taxon>
        <taxon>Fungi</taxon>
        <taxon>Fungi incertae sedis</taxon>
        <taxon>Mucoromycota</taxon>
        <taxon>Mucoromycotina</taxon>
        <taxon>Mucoromycetes</taxon>
        <taxon>Mucorales</taxon>
        <taxon>Mucorineae</taxon>
        <taxon>Mucoraceae</taxon>
        <taxon>Parasitella</taxon>
    </lineage>
</organism>
<feature type="domain" description="3'-5' exonuclease" evidence="11">
    <location>
        <begin position="239"/>
        <end position="392"/>
    </location>
</feature>
<reference evidence="12 13" key="1">
    <citation type="submission" date="2014-09" db="EMBL/GenBank/DDBJ databases">
        <authorList>
            <person name="Ellenberger Sabrina"/>
        </authorList>
    </citation>
    <scope>NUCLEOTIDE SEQUENCE [LARGE SCALE GENOMIC DNA]</scope>
    <source>
        <strain evidence="12 13">CBS 412.66</strain>
    </source>
</reference>
<dbReference type="GO" id="GO:0008408">
    <property type="term" value="F:3'-5' exonuclease activity"/>
    <property type="evidence" value="ECO:0007669"/>
    <property type="project" value="InterPro"/>
</dbReference>
<feature type="compositionally biased region" description="Acidic residues" evidence="10">
    <location>
        <begin position="69"/>
        <end position="90"/>
    </location>
</feature>
<evidence type="ECO:0000256" key="4">
    <source>
        <dbReference type="ARBA" id="ARBA00022801"/>
    </source>
</evidence>
<evidence type="ECO:0000256" key="2">
    <source>
        <dbReference type="ARBA" id="ARBA00022722"/>
    </source>
</evidence>
<dbReference type="SUPFAM" id="SSF53098">
    <property type="entry name" value="Ribonuclease H-like"/>
    <property type="match status" value="1"/>
</dbReference>
<dbReference type="GO" id="GO:0005634">
    <property type="term" value="C:nucleus"/>
    <property type="evidence" value="ECO:0007669"/>
    <property type="project" value="UniProtKB-SubCell"/>
</dbReference>
<dbReference type="Proteomes" id="UP000054107">
    <property type="component" value="Unassembled WGS sequence"/>
</dbReference>
<dbReference type="GO" id="GO:0046872">
    <property type="term" value="F:metal ion binding"/>
    <property type="evidence" value="ECO:0007669"/>
    <property type="project" value="UniProtKB-KW"/>
</dbReference>
<dbReference type="Gene3D" id="3.30.420.10">
    <property type="entry name" value="Ribonuclease H-like superfamily/Ribonuclease H"/>
    <property type="match status" value="1"/>
</dbReference>
<dbReference type="InterPro" id="IPR012337">
    <property type="entry name" value="RNaseH-like_sf"/>
</dbReference>